<dbReference type="PANTHER" id="PTHR23315:SF252">
    <property type="entry name" value="RING-TYPE E3 UBIQUITIN TRANSFERASE"/>
    <property type="match status" value="1"/>
</dbReference>
<dbReference type="Pfam" id="PF04564">
    <property type="entry name" value="U-box"/>
    <property type="match status" value="1"/>
</dbReference>
<dbReference type="InterPro" id="IPR000225">
    <property type="entry name" value="Armadillo"/>
</dbReference>
<dbReference type="FunFam" id="1.25.10.10:FF:000082">
    <property type="entry name" value="RING-type E3 ubiquitin transferase"/>
    <property type="match status" value="1"/>
</dbReference>
<dbReference type="Gene3D" id="1.25.10.10">
    <property type="entry name" value="Leucine-rich Repeat Variant"/>
    <property type="match status" value="1"/>
</dbReference>
<dbReference type="FunFam" id="3.30.40.10:FF:000114">
    <property type="entry name" value="RING-type E3 ubiquitin transferase"/>
    <property type="match status" value="1"/>
</dbReference>
<comment type="catalytic activity">
    <reaction evidence="1">
        <text>S-ubiquitinyl-[E2 ubiquitin-conjugating enzyme]-L-cysteine + [acceptor protein]-L-lysine = [E2 ubiquitin-conjugating enzyme]-L-cysteine + N(6)-ubiquitinyl-[acceptor protein]-L-lysine.</text>
        <dbReference type="EC" id="2.3.2.27"/>
    </reaction>
</comment>
<dbReference type="SUPFAM" id="SSF57850">
    <property type="entry name" value="RING/U-box"/>
    <property type="match status" value="1"/>
</dbReference>
<keyword evidence="6" id="KW-0677">Repeat</keyword>
<dbReference type="InterPro" id="IPR036537">
    <property type="entry name" value="Adaptor_Cbl_N_dom_sf"/>
</dbReference>
<dbReference type="InterPro" id="IPR059179">
    <property type="entry name" value="MLKL-like_MCAfunc"/>
</dbReference>
<dbReference type="Pfam" id="PF25368">
    <property type="entry name" value="PUB10_N"/>
    <property type="match status" value="1"/>
</dbReference>
<keyword evidence="5" id="KW-0808">Transferase</keyword>
<evidence type="ECO:0000256" key="4">
    <source>
        <dbReference type="ARBA" id="ARBA00012483"/>
    </source>
</evidence>
<keyword evidence="12" id="KW-0175">Coiled coil</keyword>
<evidence type="ECO:0000256" key="8">
    <source>
        <dbReference type="ARBA" id="ARBA00074389"/>
    </source>
</evidence>
<evidence type="ECO:0000256" key="3">
    <source>
        <dbReference type="ARBA" id="ARBA00004906"/>
    </source>
</evidence>
<name>A0A5B7B164_DAVIN</name>
<dbReference type="PROSITE" id="PS50176">
    <property type="entry name" value="ARM_REPEAT"/>
    <property type="match status" value="1"/>
</dbReference>
<feature type="coiled-coil region" evidence="12">
    <location>
        <begin position="620"/>
        <end position="647"/>
    </location>
</feature>
<dbReference type="Gene3D" id="3.30.40.10">
    <property type="entry name" value="Zinc/RING finger domain, C3HC4 (zinc finger)"/>
    <property type="match status" value="1"/>
</dbReference>
<evidence type="ECO:0000256" key="11">
    <source>
        <dbReference type="PROSITE-ProRule" id="PRU00259"/>
    </source>
</evidence>
<protein>
    <recommendedName>
        <fullName evidence="8">U-box domain-containing protein 12</fullName>
        <ecNumber evidence="4">2.3.2.27</ecNumber>
    </recommendedName>
    <alternativeName>
        <fullName evidence="9">Plant U-box protein 12</fullName>
    </alternativeName>
    <alternativeName>
        <fullName evidence="10">RING-type E3 ubiquitin transferase PUB12</fullName>
    </alternativeName>
</protein>
<evidence type="ECO:0000256" key="2">
    <source>
        <dbReference type="ARBA" id="ARBA00003861"/>
    </source>
</evidence>
<evidence type="ECO:0000256" key="12">
    <source>
        <dbReference type="SAM" id="Coils"/>
    </source>
</evidence>
<feature type="domain" description="U-box" evidence="13">
    <location>
        <begin position="257"/>
        <end position="331"/>
    </location>
</feature>
<comment type="function">
    <text evidence="2">Functions as an E3 ubiquitin ligase.</text>
</comment>
<dbReference type="InterPro" id="IPR045210">
    <property type="entry name" value="RING-Ubox_PUB"/>
</dbReference>
<evidence type="ECO:0000313" key="14">
    <source>
        <dbReference type="EMBL" id="MPA61828.1"/>
    </source>
</evidence>
<feature type="repeat" description="ARM" evidence="11">
    <location>
        <begin position="394"/>
        <end position="436"/>
    </location>
</feature>
<evidence type="ECO:0000256" key="5">
    <source>
        <dbReference type="ARBA" id="ARBA00022679"/>
    </source>
</evidence>
<dbReference type="CDD" id="cd16664">
    <property type="entry name" value="RING-Ubox_PUB"/>
    <property type="match status" value="1"/>
</dbReference>
<dbReference type="SUPFAM" id="SSF48371">
    <property type="entry name" value="ARM repeat"/>
    <property type="match status" value="1"/>
</dbReference>
<dbReference type="InterPro" id="IPR003613">
    <property type="entry name" value="Ubox_domain"/>
</dbReference>
<dbReference type="GO" id="GO:0061630">
    <property type="term" value="F:ubiquitin protein ligase activity"/>
    <property type="evidence" value="ECO:0007669"/>
    <property type="project" value="UniProtKB-EC"/>
</dbReference>
<dbReference type="InterPro" id="IPR013083">
    <property type="entry name" value="Znf_RING/FYVE/PHD"/>
</dbReference>
<dbReference type="EC" id="2.3.2.27" evidence="4"/>
<dbReference type="InterPro" id="IPR057623">
    <property type="entry name" value="PUB12-19-like_N"/>
</dbReference>
<dbReference type="UniPathway" id="UPA00143"/>
<dbReference type="SMART" id="SM00185">
    <property type="entry name" value="ARM"/>
    <property type="match status" value="6"/>
</dbReference>
<dbReference type="PANTHER" id="PTHR23315">
    <property type="entry name" value="U BOX DOMAIN-CONTAINING"/>
    <property type="match status" value="1"/>
</dbReference>
<gene>
    <name evidence="14" type="ORF">Din_031269</name>
</gene>
<dbReference type="GO" id="GO:0007166">
    <property type="term" value="P:cell surface receptor signaling pathway"/>
    <property type="evidence" value="ECO:0007669"/>
    <property type="project" value="InterPro"/>
</dbReference>
<sequence length="664" mass="72735">MEDERAQLLKELINIVNEISAISDFRCVMRRQCRNLSRRLKLLMPLFEEFMDIKEKLYEDIVKALVLLKQVLESANELLRIGSRGSKILLVLQSEQIKNKFEELTVQFEHALSGISYDKLGIPDELKEQVELVHAQFGRTKERTTAPDLELYEYLFSIYNQSNDVDTDPTILRTLCEKLEVMSVEDLKEESLALHEMVVASGRDEEESTEKMSMLLKKFEDFLQAENPNISISACENCSGSDQACTDLSPNSPKSPVVPDDFRCPISLELMKDPVIICTGQTYERACIKKWLEAGHGTCPKTQQKLYSTTLTPNYVLCSLITNWCEVNGVEPPRRLGNSRLGKISACSVEGVDIDALLSKLTCGNIEDQRATAGELRLLAKNNGDNRIVIAEAGAIPLLAGLLFTPDTPTQEHAVTALLNLSICEDNKRSIISSGAVPGILYVLKSGSMEARENAAATIFSLTTVDEFKVTIGALGAIPVLVTLLREGSHRGKKDAAAAVFNLCIYQGNKGRAIRAGMVPPLVILVTERGGDMVDEALAILSMLASHPEGKAAIGALEVLPLLVELIQNGSLKNKENATAVLVHLCAGDHQHLSEARALGVMDPLSDLAENGSDRAKRKAAQLLELMSNSTEQCEQAQLEADAQSEAQTQSLQLPVTAAAVDYS</sequence>
<evidence type="ECO:0000259" key="13">
    <source>
        <dbReference type="PROSITE" id="PS51698"/>
    </source>
</evidence>
<dbReference type="Pfam" id="PF25598">
    <property type="entry name" value="ARM_PUB"/>
    <property type="match status" value="1"/>
</dbReference>
<evidence type="ECO:0000256" key="9">
    <source>
        <dbReference type="ARBA" id="ARBA00075465"/>
    </source>
</evidence>
<dbReference type="FunFam" id="1.20.930.20:FF:000002">
    <property type="entry name" value="RING-type E3 ubiquitin transferase"/>
    <property type="match status" value="1"/>
</dbReference>
<evidence type="ECO:0000256" key="1">
    <source>
        <dbReference type="ARBA" id="ARBA00000900"/>
    </source>
</evidence>
<evidence type="ECO:0000256" key="10">
    <source>
        <dbReference type="ARBA" id="ARBA00076227"/>
    </source>
</evidence>
<evidence type="ECO:0000256" key="6">
    <source>
        <dbReference type="ARBA" id="ARBA00022737"/>
    </source>
</evidence>
<dbReference type="InterPro" id="IPR058678">
    <property type="entry name" value="ARM_PUB"/>
</dbReference>
<dbReference type="CDD" id="cd21037">
    <property type="entry name" value="MLKL_NTD"/>
    <property type="match status" value="1"/>
</dbReference>
<keyword evidence="7" id="KW-0833">Ubl conjugation pathway</keyword>
<dbReference type="InterPro" id="IPR011989">
    <property type="entry name" value="ARM-like"/>
</dbReference>
<evidence type="ECO:0000256" key="7">
    <source>
        <dbReference type="ARBA" id="ARBA00022786"/>
    </source>
</evidence>
<dbReference type="GO" id="GO:0016567">
    <property type="term" value="P:protein ubiquitination"/>
    <property type="evidence" value="ECO:0007669"/>
    <property type="project" value="UniProtKB-UniPathway"/>
</dbReference>
<dbReference type="SMART" id="SM00504">
    <property type="entry name" value="Ubox"/>
    <property type="match status" value="1"/>
</dbReference>
<reference evidence="14" key="1">
    <citation type="submission" date="2019-08" db="EMBL/GenBank/DDBJ databases">
        <title>Reference gene set and small RNA set construction with multiple tissues from Davidia involucrata Baill.</title>
        <authorList>
            <person name="Yang H."/>
            <person name="Zhou C."/>
            <person name="Li G."/>
            <person name="Wang J."/>
            <person name="Gao P."/>
            <person name="Wang M."/>
            <person name="Wang R."/>
            <person name="Zhao Y."/>
        </authorList>
    </citation>
    <scope>NUCLEOTIDE SEQUENCE</scope>
    <source>
        <tissue evidence="14">Mixed with DoveR01_LX</tissue>
    </source>
</reference>
<dbReference type="InterPro" id="IPR016024">
    <property type="entry name" value="ARM-type_fold"/>
</dbReference>
<proteinExistence type="predicted"/>
<organism evidence="14">
    <name type="scientific">Davidia involucrata</name>
    <name type="common">Dove tree</name>
    <dbReference type="NCBI Taxonomy" id="16924"/>
    <lineage>
        <taxon>Eukaryota</taxon>
        <taxon>Viridiplantae</taxon>
        <taxon>Streptophyta</taxon>
        <taxon>Embryophyta</taxon>
        <taxon>Tracheophyta</taxon>
        <taxon>Spermatophyta</taxon>
        <taxon>Magnoliopsida</taxon>
        <taxon>eudicotyledons</taxon>
        <taxon>Gunneridae</taxon>
        <taxon>Pentapetalae</taxon>
        <taxon>asterids</taxon>
        <taxon>Cornales</taxon>
        <taxon>Nyssaceae</taxon>
        <taxon>Davidia</taxon>
    </lineage>
</organism>
<comment type="pathway">
    <text evidence="3">Protein modification; protein ubiquitination.</text>
</comment>
<dbReference type="EMBL" id="GHES01031269">
    <property type="protein sequence ID" value="MPA61828.1"/>
    <property type="molecule type" value="Transcribed_RNA"/>
</dbReference>
<dbReference type="PROSITE" id="PS51698">
    <property type="entry name" value="U_BOX"/>
    <property type="match status" value="1"/>
</dbReference>
<dbReference type="AlphaFoldDB" id="A0A5B7B164"/>
<accession>A0A5B7B164</accession>
<dbReference type="Gene3D" id="1.20.930.20">
    <property type="entry name" value="Adaptor protein Cbl, N-terminal domain"/>
    <property type="match status" value="1"/>
</dbReference>